<sequence length="103" mass="11827">MSPKVTIDRGKIADFCRRWKITELAFFGSVLRDDFRPDSDVDVLVTFAPDTKWSLFDHVAMEEELSTLVGRKVDLVSRQAIERSSNWIRRKAILDGAEAYYAS</sequence>
<dbReference type="PANTHER" id="PTHR33571">
    <property type="entry name" value="SSL8005 PROTEIN"/>
    <property type="match status" value="1"/>
</dbReference>
<dbReference type="InterPro" id="IPR043519">
    <property type="entry name" value="NT_sf"/>
</dbReference>
<accession>A0A2T4TYN9</accession>
<dbReference type="GO" id="GO:0046872">
    <property type="term" value="F:metal ion binding"/>
    <property type="evidence" value="ECO:0007669"/>
    <property type="project" value="UniProtKB-KW"/>
</dbReference>
<dbReference type="CDD" id="cd05403">
    <property type="entry name" value="NT_KNTase_like"/>
    <property type="match status" value="1"/>
</dbReference>
<keyword evidence="6" id="KW-0547">Nucleotide-binding</keyword>
<dbReference type="InterPro" id="IPR052038">
    <property type="entry name" value="Type-VII_TA_antitoxin"/>
</dbReference>
<protein>
    <submittedName>
        <fullName evidence="11">Nucleotidyltransferase</fullName>
    </submittedName>
</protein>
<proteinExistence type="inferred from homology"/>
<evidence type="ECO:0000256" key="2">
    <source>
        <dbReference type="ARBA" id="ARBA00022649"/>
    </source>
</evidence>
<keyword evidence="3 11" id="KW-0808">Transferase</keyword>
<evidence type="ECO:0000313" key="11">
    <source>
        <dbReference type="EMBL" id="PTL36198.1"/>
    </source>
</evidence>
<dbReference type="PANTHER" id="PTHR33571:SF12">
    <property type="entry name" value="BSL3053 PROTEIN"/>
    <property type="match status" value="1"/>
</dbReference>
<keyword evidence="2" id="KW-1277">Toxin-antitoxin system</keyword>
<comment type="caution">
    <text evidence="11">The sequence shown here is derived from an EMBL/GenBank/DDBJ whole genome shotgun (WGS) entry which is preliminary data.</text>
</comment>
<organism evidence="11 12">
    <name type="scientific">Candidatus Methylomirabilis limnetica</name>
    <dbReference type="NCBI Taxonomy" id="2033718"/>
    <lineage>
        <taxon>Bacteria</taxon>
        <taxon>Candidatus Methylomirabilota</taxon>
        <taxon>Candidatus Methylomirabilia</taxon>
        <taxon>Candidatus Methylomirabilales</taxon>
        <taxon>Candidatus Methylomirabilaceae</taxon>
        <taxon>Candidatus Methylomirabilis</taxon>
    </lineage>
</organism>
<evidence type="ECO:0000256" key="4">
    <source>
        <dbReference type="ARBA" id="ARBA00022695"/>
    </source>
</evidence>
<dbReference type="GO" id="GO:0016779">
    <property type="term" value="F:nucleotidyltransferase activity"/>
    <property type="evidence" value="ECO:0007669"/>
    <property type="project" value="UniProtKB-KW"/>
</dbReference>
<dbReference type="AlphaFoldDB" id="A0A2T4TYN9"/>
<reference evidence="12" key="2">
    <citation type="journal article" date="2018" name="Environ. Microbiol.">
        <title>Bloom of a denitrifying methanotroph, 'Candidatus Methylomirabilis limnetica', in a deep stratified lake.</title>
        <authorList>
            <person name="Graf J.S."/>
            <person name="Mayr M.J."/>
            <person name="Marchant H.K."/>
            <person name="Tienken D."/>
            <person name="Hach P.F."/>
            <person name="Brand A."/>
            <person name="Schubert C.J."/>
            <person name="Kuypers M.M."/>
            <person name="Milucka J."/>
        </authorList>
    </citation>
    <scope>NUCLEOTIDE SEQUENCE [LARGE SCALE GENOMIC DNA]</scope>
    <source>
        <strain evidence="12">Zug</strain>
    </source>
</reference>
<keyword evidence="5" id="KW-0479">Metal-binding</keyword>
<gene>
    <name evidence="11" type="ORF">CLG94_05950</name>
</gene>
<dbReference type="EMBL" id="NVQC01000017">
    <property type="protein sequence ID" value="PTL36198.1"/>
    <property type="molecule type" value="Genomic_DNA"/>
</dbReference>
<evidence type="ECO:0000313" key="12">
    <source>
        <dbReference type="Proteomes" id="UP000241436"/>
    </source>
</evidence>
<evidence type="ECO:0000256" key="5">
    <source>
        <dbReference type="ARBA" id="ARBA00022723"/>
    </source>
</evidence>
<dbReference type="SUPFAM" id="SSF81301">
    <property type="entry name" value="Nucleotidyltransferase"/>
    <property type="match status" value="1"/>
</dbReference>
<evidence type="ECO:0000256" key="3">
    <source>
        <dbReference type="ARBA" id="ARBA00022679"/>
    </source>
</evidence>
<name>A0A2T4TYN9_9BACT</name>
<evidence type="ECO:0000256" key="8">
    <source>
        <dbReference type="ARBA" id="ARBA00022842"/>
    </source>
</evidence>
<evidence type="ECO:0000256" key="1">
    <source>
        <dbReference type="ARBA" id="ARBA00001946"/>
    </source>
</evidence>
<keyword evidence="12" id="KW-1185">Reference proteome</keyword>
<evidence type="ECO:0000256" key="6">
    <source>
        <dbReference type="ARBA" id="ARBA00022741"/>
    </source>
</evidence>
<evidence type="ECO:0000256" key="7">
    <source>
        <dbReference type="ARBA" id="ARBA00022840"/>
    </source>
</evidence>
<evidence type="ECO:0000259" key="10">
    <source>
        <dbReference type="Pfam" id="PF01909"/>
    </source>
</evidence>
<keyword evidence="8" id="KW-0460">Magnesium</keyword>
<comment type="similarity">
    <text evidence="9">Belongs to the MntA antitoxin family.</text>
</comment>
<keyword evidence="4" id="KW-0548">Nucleotidyltransferase</keyword>
<dbReference type="OrthoDB" id="428157at2"/>
<dbReference type="Gene3D" id="3.30.460.10">
    <property type="entry name" value="Beta Polymerase, domain 2"/>
    <property type="match status" value="1"/>
</dbReference>
<keyword evidence="7" id="KW-0067">ATP-binding</keyword>
<dbReference type="InterPro" id="IPR002934">
    <property type="entry name" value="Polymerase_NTP_transf_dom"/>
</dbReference>
<comment type="cofactor">
    <cofactor evidence="1">
        <name>Mg(2+)</name>
        <dbReference type="ChEBI" id="CHEBI:18420"/>
    </cofactor>
</comment>
<evidence type="ECO:0000256" key="9">
    <source>
        <dbReference type="ARBA" id="ARBA00038276"/>
    </source>
</evidence>
<dbReference type="RefSeq" id="WP_107561945.1">
    <property type="nucleotide sequence ID" value="NZ_NVQC01000017.1"/>
</dbReference>
<dbReference type="Pfam" id="PF01909">
    <property type="entry name" value="NTP_transf_2"/>
    <property type="match status" value="1"/>
</dbReference>
<dbReference type="Proteomes" id="UP000241436">
    <property type="component" value="Unassembled WGS sequence"/>
</dbReference>
<feature type="domain" description="Polymerase nucleotidyl transferase" evidence="10">
    <location>
        <begin position="14"/>
        <end position="94"/>
    </location>
</feature>
<dbReference type="GO" id="GO:0005524">
    <property type="term" value="F:ATP binding"/>
    <property type="evidence" value="ECO:0007669"/>
    <property type="project" value="UniProtKB-KW"/>
</dbReference>
<reference evidence="11 12" key="1">
    <citation type="submission" date="2017-09" db="EMBL/GenBank/DDBJ databases">
        <title>Bloom of a denitrifying methanotroph, Candidatus Methylomirabilis limnetica, in a deep stratified lake.</title>
        <authorList>
            <person name="Graf J.S."/>
            <person name="Marchant H.K."/>
            <person name="Tienken D."/>
            <person name="Hach P.F."/>
            <person name="Brand A."/>
            <person name="Schubert C.J."/>
            <person name="Kuypers M.M."/>
            <person name="Milucka J."/>
        </authorList>
    </citation>
    <scope>NUCLEOTIDE SEQUENCE [LARGE SCALE GENOMIC DNA]</scope>
    <source>
        <strain evidence="11 12">Zug</strain>
    </source>
</reference>